<evidence type="ECO:0000313" key="1">
    <source>
        <dbReference type="EMBL" id="PLW44304.1"/>
    </source>
</evidence>
<comment type="caution">
    <text evidence="1">The sequence shown here is derived from an EMBL/GenBank/DDBJ whole genome shotgun (WGS) entry which is preliminary data.</text>
</comment>
<name>A0A2N5V2T4_9BASI</name>
<dbReference type="EMBL" id="PGCI01000059">
    <property type="protein sequence ID" value="PLW44304.1"/>
    <property type="molecule type" value="Genomic_DNA"/>
</dbReference>
<protein>
    <submittedName>
        <fullName evidence="1">Uncharacterized protein</fullName>
    </submittedName>
</protein>
<sequence>MTVLFKRCQFSCAENDPISSAHYSGQSPPQTCISHPLQQPMKSGPSGWLTLWNSTKLDLLDEFNEIQVGVDCKLDKKTMEYFPA</sequence>
<dbReference type="AlphaFoldDB" id="A0A2N5V2T4"/>
<dbReference type="Proteomes" id="UP000235392">
    <property type="component" value="Unassembled WGS sequence"/>
</dbReference>
<reference evidence="1 2" key="1">
    <citation type="submission" date="2017-11" db="EMBL/GenBank/DDBJ databases">
        <title>De novo assembly and phasing of dikaryotic genomes from two isolates of Puccinia coronata f. sp. avenae, the causal agent of oat crown rust.</title>
        <authorList>
            <person name="Miller M.E."/>
            <person name="Zhang Y."/>
            <person name="Omidvar V."/>
            <person name="Sperschneider J."/>
            <person name="Schwessinger B."/>
            <person name="Raley C."/>
            <person name="Palmer J.M."/>
            <person name="Garnica D."/>
            <person name="Upadhyaya N."/>
            <person name="Rathjen J."/>
            <person name="Taylor J.M."/>
            <person name="Park R.F."/>
            <person name="Dodds P.N."/>
            <person name="Hirsch C.D."/>
            <person name="Kianian S.F."/>
            <person name="Figueroa M."/>
        </authorList>
    </citation>
    <scope>NUCLEOTIDE SEQUENCE [LARGE SCALE GENOMIC DNA]</scope>
    <source>
        <strain evidence="1">12SD80</strain>
    </source>
</reference>
<gene>
    <name evidence="1" type="ORF">PCASD_03856</name>
</gene>
<accession>A0A2N5V2T4</accession>
<organism evidence="1 2">
    <name type="scientific">Puccinia coronata f. sp. avenae</name>
    <dbReference type="NCBI Taxonomy" id="200324"/>
    <lineage>
        <taxon>Eukaryota</taxon>
        <taxon>Fungi</taxon>
        <taxon>Dikarya</taxon>
        <taxon>Basidiomycota</taxon>
        <taxon>Pucciniomycotina</taxon>
        <taxon>Pucciniomycetes</taxon>
        <taxon>Pucciniales</taxon>
        <taxon>Pucciniaceae</taxon>
        <taxon>Puccinia</taxon>
    </lineage>
</organism>
<evidence type="ECO:0000313" key="2">
    <source>
        <dbReference type="Proteomes" id="UP000235392"/>
    </source>
</evidence>
<proteinExistence type="predicted"/>